<dbReference type="GO" id="GO:0006898">
    <property type="term" value="P:receptor-mediated endocytosis"/>
    <property type="evidence" value="ECO:0007669"/>
    <property type="project" value="TreeGrafter"/>
</dbReference>
<dbReference type="PANTHER" id="PTHR22722:SF14">
    <property type="entry name" value="MEGALIN, ISOFORM A"/>
    <property type="match status" value="1"/>
</dbReference>
<keyword evidence="10" id="KW-0732">Signal</keyword>
<dbReference type="PROSITE" id="PS01209">
    <property type="entry name" value="LDLRA_1"/>
    <property type="match status" value="1"/>
</dbReference>
<dbReference type="InterPro" id="IPR023415">
    <property type="entry name" value="LDLR_class-A_CS"/>
</dbReference>
<comment type="caution">
    <text evidence="9">Lacks conserved residue(s) required for the propagation of feature annotation.</text>
</comment>
<accession>A0A7M5V5J4</accession>
<dbReference type="PANTHER" id="PTHR22722">
    <property type="entry name" value="LOW-DENSITY LIPOPROTEIN RECEPTOR-RELATED PROTEIN 2-RELATED"/>
    <property type="match status" value="1"/>
</dbReference>
<dbReference type="SMART" id="SM00192">
    <property type="entry name" value="LDLa"/>
    <property type="match status" value="3"/>
</dbReference>
<dbReference type="Gene3D" id="4.10.400.10">
    <property type="entry name" value="Low-density Lipoprotein Receptor"/>
    <property type="match status" value="3"/>
</dbReference>
<dbReference type="GO" id="GO:0043235">
    <property type="term" value="C:receptor complex"/>
    <property type="evidence" value="ECO:0007669"/>
    <property type="project" value="TreeGrafter"/>
</dbReference>
<feature type="disulfide bond" evidence="9">
    <location>
        <begin position="127"/>
        <end position="142"/>
    </location>
</feature>
<dbReference type="InterPro" id="IPR051221">
    <property type="entry name" value="LDLR-related"/>
</dbReference>
<keyword evidence="7" id="KW-0675">Receptor</keyword>
<dbReference type="Pfam" id="PF00057">
    <property type="entry name" value="Ldl_recept_a"/>
    <property type="match status" value="3"/>
</dbReference>
<dbReference type="PROSITE" id="PS50068">
    <property type="entry name" value="LDLRA_2"/>
    <property type="match status" value="3"/>
</dbReference>
<keyword evidence="5" id="KW-0472">Membrane</keyword>
<keyword evidence="8" id="KW-0325">Glycoprotein</keyword>
<dbReference type="InterPro" id="IPR002172">
    <property type="entry name" value="LDrepeatLR_classA_rpt"/>
</dbReference>
<name>A0A7M5V5J4_9CNID</name>
<evidence type="ECO:0000256" key="4">
    <source>
        <dbReference type="ARBA" id="ARBA00022989"/>
    </source>
</evidence>
<evidence type="ECO:0000256" key="10">
    <source>
        <dbReference type="SAM" id="SignalP"/>
    </source>
</evidence>
<dbReference type="AlphaFoldDB" id="A0A7M5V5J4"/>
<keyword evidence="12" id="KW-1185">Reference proteome</keyword>
<keyword evidence="2" id="KW-0812">Transmembrane</keyword>
<evidence type="ECO:0000256" key="6">
    <source>
        <dbReference type="ARBA" id="ARBA00023157"/>
    </source>
</evidence>
<sequence length="143" mass="16204">MKSAAFIFCFLSVSVLFKPAKSACSIPGWFDCKLNGKCIPKHWRCDDYNDCRNNLDEQDCPFKCKSGQLKCSTEDRCFTRNQICDGINQCTDGSDETTCPFIIRQCPNSTNFECKNGKNCIVKEWKCDGEKDCVDGSDEENCK</sequence>
<feature type="chain" id="PRO_5029520706" evidence="10">
    <location>
        <begin position="23"/>
        <end position="143"/>
    </location>
</feature>
<keyword evidence="3" id="KW-0677">Repeat</keyword>
<dbReference type="SUPFAM" id="SSF57424">
    <property type="entry name" value="LDL receptor-like module"/>
    <property type="match status" value="3"/>
</dbReference>
<dbReference type="Proteomes" id="UP000594262">
    <property type="component" value="Unplaced"/>
</dbReference>
<dbReference type="GO" id="GO:0016324">
    <property type="term" value="C:apical plasma membrane"/>
    <property type="evidence" value="ECO:0007669"/>
    <property type="project" value="TreeGrafter"/>
</dbReference>
<evidence type="ECO:0000313" key="11">
    <source>
        <dbReference type="EnsemblMetazoa" id="CLYHEMP003829.1"/>
    </source>
</evidence>
<evidence type="ECO:0000256" key="3">
    <source>
        <dbReference type="ARBA" id="ARBA00022737"/>
    </source>
</evidence>
<dbReference type="CDD" id="cd00112">
    <property type="entry name" value="LDLa"/>
    <property type="match status" value="3"/>
</dbReference>
<evidence type="ECO:0000313" key="12">
    <source>
        <dbReference type="Proteomes" id="UP000594262"/>
    </source>
</evidence>
<evidence type="ECO:0000256" key="1">
    <source>
        <dbReference type="ARBA" id="ARBA00004167"/>
    </source>
</evidence>
<keyword evidence="4" id="KW-1133">Transmembrane helix</keyword>
<evidence type="ECO:0000256" key="5">
    <source>
        <dbReference type="ARBA" id="ARBA00023136"/>
    </source>
</evidence>
<dbReference type="PRINTS" id="PR00261">
    <property type="entry name" value="LDLRECEPTOR"/>
</dbReference>
<reference evidence="11" key="1">
    <citation type="submission" date="2021-01" db="UniProtKB">
        <authorList>
            <consortium name="EnsemblMetazoa"/>
        </authorList>
    </citation>
    <scope>IDENTIFICATION</scope>
</reference>
<protein>
    <submittedName>
        <fullName evidence="11">Uncharacterized protein</fullName>
    </submittedName>
</protein>
<dbReference type="RefSeq" id="XP_066923564.1">
    <property type="nucleotide sequence ID" value="XM_067067463.1"/>
</dbReference>
<dbReference type="GO" id="GO:0042562">
    <property type="term" value="F:hormone binding"/>
    <property type="evidence" value="ECO:0007669"/>
    <property type="project" value="TreeGrafter"/>
</dbReference>
<feature type="disulfide bond" evidence="9">
    <location>
        <begin position="45"/>
        <end position="60"/>
    </location>
</feature>
<organism evidence="11 12">
    <name type="scientific">Clytia hemisphaerica</name>
    <dbReference type="NCBI Taxonomy" id="252671"/>
    <lineage>
        <taxon>Eukaryota</taxon>
        <taxon>Metazoa</taxon>
        <taxon>Cnidaria</taxon>
        <taxon>Hydrozoa</taxon>
        <taxon>Hydroidolina</taxon>
        <taxon>Leptothecata</taxon>
        <taxon>Obeliida</taxon>
        <taxon>Clytiidae</taxon>
        <taxon>Clytia</taxon>
    </lineage>
</organism>
<evidence type="ECO:0000256" key="2">
    <source>
        <dbReference type="ARBA" id="ARBA00022692"/>
    </source>
</evidence>
<feature type="signal peptide" evidence="10">
    <location>
        <begin position="1"/>
        <end position="22"/>
    </location>
</feature>
<evidence type="ECO:0000256" key="7">
    <source>
        <dbReference type="ARBA" id="ARBA00023170"/>
    </source>
</evidence>
<evidence type="ECO:0000256" key="9">
    <source>
        <dbReference type="PROSITE-ProRule" id="PRU00124"/>
    </source>
</evidence>
<proteinExistence type="predicted"/>
<dbReference type="EnsemblMetazoa" id="CLYHEMT003829.1">
    <property type="protein sequence ID" value="CLYHEMP003829.1"/>
    <property type="gene ID" value="CLYHEMG003829"/>
</dbReference>
<dbReference type="InterPro" id="IPR036055">
    <property type="entry name" value="LDL_receptor-like_sf"/>
</dbReference>
<keyword evidence="6 9" id="KW-1015">Disulfide bond</keyword>
<dbReference type="GeneID" id="136810872"/>
<feature type="disulfide bond" evidence="9">
    <location>
        <begin position="84"/>
        <end position="99"/>
    </location>
</feature>
<dbReference type="OrthoDB" id="6022656at2759"/>
<evidence type="ECO:0000256" key="8">
    <source>
        <dbReference type="ARBA" id="ARBA00023180"/>
    </source>
</evidence>
<comment type="subcellular location">
    <subcellularLocation>
        <location evidence="1">Membrane</location>
        <topology evidence="1">Single-pass membrane protein</topology>
    </subcellularLocation>
</comment>